<dbReference type="Gene3D" id="3.40.50.1820">
    <property type="entry name" value="alpha/beta hydrolase"/>
    <property type="match status" value="1"/>
</dbReference>
<feature type="compositionally biased region" description="Polar residues" evidence="9">
    <location>
        <begin position="37"/>
        <end position="49"/>
    </location>
</feature>
<proteinExistence type="inferred from homology"/>
<dbReference type="Proteomes" id="UP000249619">
    <property type="component" value="Unassembled WGS sequence"/>
</dbReference>
<evidence type="ECO:0000256" key="5">
    <source>
        <dbReference type="ARBA" id="ARBA00022801"/>
    </source>
</evidence>
<accession>A0A364NDN6</accession>
<dbReference type="EC" id="3.1.1.-" evidence="8"/>
<dbReference type="GO" id="GO:0030600">
    <property type="term" value="F:feruloyl esterase activity"/>
    <property type="evidence" value="ECO:0007669"/>
    <property type="project" value="UniProtKB-ARBA"/>
</dbReference>
<dbReference type="AlphaFoldDB" id="A0A364NDN6"/>
<protein>
    <recommendedName>
        <fullName evidence="8">Carboxylic ester hydrolase</fullName>
        <ecNumber evidence="8">3.1.1.-</ecNumber>
    </recommendedName>
</protein>
<evidence type="ECO:0000256" key="1">
    <source>
        <dbReference type="ARBA" id="ARBA00006249"/>
    </source>
</evidence>
<name>A0A364NDN6_STELY</name>
<evidence type="ECO:0000256" key="2">
    <source>
        <dbReference type="ARBA" id="ARBA00022487"/>
    </source>
</evidence>
<dbReference type="Pfam" id="PF07519">
    <property type="entry name" value="Tannase"/>
    <property type="match status" value="1"/>
</dbReference>
<keyword evidence="7" id="KW-1015">Disulfide bond</keyword>
<sequence>MKLREPYSLSRKVKAWLSGVQAPAHQVPRKVPRQLSRPRSNTAEQSNTAAPEDTIDSTNTPQPVDKPGQNDWASTVATPSLDLASQLSTPLPVQASVFSPSATDTVDHGLPYSNFNIRHMQLLSHFILETLPSLDDTNTTDSEHVRLLMPTAVSAPYVVYQLLALSAMHMSRTHSADAERHRAEAKTLQTQAVCLFNVPDLVVTAENCVPMVIFSSSLGLHALADATASVDADTRGTLDKLLTYISLHRGVRAIMSQSWQFLKHSSISSMLDRAERSLSAESLSSHEEATAVRNRLCALLNHADMSAVSVSACHEAISQLELVYQTEPVPGGVFPKDQPSGLICDGLARLGSPTIITDDYNSFVAPAILMIDTQPLSVPILQEQGLPLYTFSPAAIPPSPFAKMQPITVASSACNASSIPYPVVFGAQILGLTATLVQNFTSEVSDQLFYNHPAVSLQRVDYCNVTVTYTHQGQGDEINVETWLPLQEWNGRLQAVGGGGYVAGRFFLSYEAMAGALGEGYVASSTDAGIGSSTQPDPWALNSPGNVDLYALQNMASVSLNDQDIISSFYGQPAEYSYWSGCSQGGRQGFMLAQRYPDAYDGIAASAPAFNWAQMLPSTTWTQVVMETVGHFPSKCEFDALTDAAVASCDALDGVVDGLISDTTRCSFDPFSMVGSTVHCTEFGKTITISNATAAIANATWAGPRDSDGQFLWYGLDYQSQLTSDEVASTTSSGFGWASTACNANGTSCYGIPLGLGEVWLKFFVQKDPQWKYTQIESVDEYARLFHASVQQYDSIIGTSDADLSGYRSTGGKIITYHGLADNIIPSKGTRDYYNRAMSLDPKVNDFFRYFEVPGLAHCSGGTGGQPTDTFRALVDWVEHGVAPESLPIKFNSTAGTQYERILCPYPSMPCLVSEDADATKPESYQCAA</sequence>
<organism evidence="10 11">
    <name type="scientific">Stemphylium lycopersici</name>
    <name type="common">Tomato gray leaf spot disease fungus</name>
    <name type="synonym">Thyrospora lycopersici</name>
    <dbReference type="NCBI Taxonomy" id="183478"/>
    <lineage>
        <taxon>Eukaryota</taxon>
        <taxon>Fungi</taxon>
        <taxon>Dikarya</taxon>
        <taxon>Ascomycota</taxon>
        <taxon>Pezizomycotina</taxon>
        <taxon>Dothideomycetes</taxon>
        <taxon>Pleosporomycetidae</taxon>
        <taxon>Pleosporales</taxon>
        <taxon>Pleosporineae</taxon>
        <taxon>Pleosporaceae</taxon>
        <taxon>Stemphylium</taxon>
    </lineage>
</organism>
<comment type="similarity">
    <text evidence="1 8">Belongs to the tannase family.</text>
</comment>
<dbReference type="PANTHER" id="PTHR33938:SF13">
    <property type="entry name" value="CARBOXYLIC ESTER HYDROLASE"/>
    <property type="match status" value="1"/>
</dbReference>
<evidence type="ECO:0000313" key="11">
    <source>
        <dbReference type="Proteomes" id="UP000249619"/>
    </source>
</evidence>
<keyword evidence="4" id="KW-0732">Signal</keyword>
<evidence type="ECO:0000256" key="3">
    <source>
        <dbReference type="ARBA" id="ARBA00022723"/>
    </source>
</evidence>
<keyword evidence="5 8" id="KW-0378">Hydrolase</keyword>
<dbReference type="InterPro" id="IPR029058">
    <property type="entry name" value="AB_hydrolase_fold"/>
</dbReference>
<comment type="caution">
    <text evidence="10">The sequence shown here is derived from an EMBL/GenBank/DDBJ whole genome shotgun (WGS) entry which is preliminary data.</text>
</comment>
<dbReference type="EMBL" id="QGDH01000012">
    <property type="protein sequence ID" value="RAR15386.1"/>
    <property type="molecule type" value="Genomic_DNA"/>
</dbReference>
<keyword evidence="2" id="KW-0719">Serine esterase</keyword>
<keyword evidence="3" id="KW-0479">Metal-binding</keyword>
<dbReference type="InterPro" id="IPR011118">
    <property type="entry name" value="Tannase/feruloyl_esterase"/>
</dbReference>
<feature type="region of interest" description="Disordered" evidence="9">
    <location>
        <begin position="18"/>
        <end position="74"/>
    </location>
</feature>
<evidence type="ECO:0000256" key="7">
    <source>
        <dbReference type="ARBA" id="ARBA00023157"/>
    </source>
</evidence>
<keyword evidence="11" id="KW-1185">Reference proteome</keyword>
<evidence type="ECO:0000313" key="10">
    <source>
        <dbReference type="EMBL" id="RAR15386.1"/>
    </source>
</evidence>
<gene>
    <name evidence="10" type="ORF">DDE83_001215</name>
</gene>
<dbReference type="Pfam" id="PF11951">
    <property type="entry name" value="Fungal_trans_2"/>
    <property type="match status" value="1"/>
</dbReference>
<dbReference type="STRING" id="183478.A0A364NDN6"/>
<evidence type="ECO:0000256" key="4">
    <source>
        <dbReference type="ARBA" id="ARBA00022729"/>
    </source>
</evidence>
<evidence type="ECO:0000256" key="6">
    <source>
        <dbReference type="ARBA" id="ARBA00022837"/>
    </source>
</evidence>
<reference evidence="11" key="1">
    <citation type="submission" date="2018-05" db="EMBL/GenBank/DDBJ databases">
        <title>Draft genome sequence of Stemphylium lycopersici strain CIDEFI 213.</title>
        <authorList>
            <person name="Medina R."/>
            <person name="Franco M.E.E."/>
            <person name="Lucentini C.G."/>
            <person name="Saparrat M.C.N."/>
            <person name="Balatti P.A."/>
        </authorList>
    </citation>
    <scope>NUCLEOTIDE SEQUENCE [LARGE SCALE GENOMIC DNA]</scope>
    <source>
        <strain evidence="11">CIDEFI 213</strain>
    </source>
</reference>
<evidence type="ECO:0000256" key="8">
    <source>
        <dbReference type="RuleBase" id="RU361238"/>
    </source>
</evidence>
<dbReference type="SUPFAM" id="SSF53474">
    <property type="entry name" value="alpha/beta-Hydrolases"/>
    <property type="match status" value="1"/>
</dbReference>
<dbReference type="PANTHER" id="PTHR33938">
    <property type="entry name" value="FERULOYL ESTERASE B-RELATED"/>
    <property type="match status" value="1"/>
</dbReference>
<dbReference type="InterPro" id="IPR021858">
    <property type="entry name" value="Fun_TF"/>
</dbReference>
<keyword evidence="6" id="KW-0106">Calcium</keyword>
<evidence type="ECO:0000256" key="9">
    <source>
        <dbReference type="SAM" id="MobiDB-lite"/>
    </source>
</evidence>
<dbReference type="GO" id="GO:0046872">
    <property type="term" value="F:metal ion binding"/>
    <property type="evidence" value="ECO:0007669"/>
    <property type="project" value="UniProtKB-KW"/>
</dbReference>